<proteinExistence type="predicted"/>
<dbReference type="STRING" id="616991.GCA_000733925_04578"/>
<gene>
    <name evidence="2" type="ORF">AREALGSMS7_01427</name>
    <name evidence="3" type="ORF">GQ41_3553</name>
</gene>
<dbReference type="AlphaFoldDB" id="A0A221UU88"/>
<keyword evidence="1" id="KW-0472">Membrane</keyword>
<dbReference type="Proteomes" id="UP000315363">
    <property type="component" value="Unassembled WGS sequence"/>
</dbReference>
<feature type="transmembrane region" description="Helical" evidence="1">
    <location>
        <begin position="32"/>
        <end position="55"/>
    </location>
</feature>
<evidence type="ECO:0000313" key="5">
    <source>
        <dbReference type="Proteomes" id="UP000315363"/>
    </source>
</evidence>
<keyword evidence="1" id="KW-1133">Transmembrane helix</keyword>
<evidence type="ECO:0000256" key="1">
    <source>
        <dbReference type="SAM" id="Phobius"/>
    </source>
</evidence>
<keyword evidence="5" id="KW-1185">Reference proteome</keyword>
<keyword evidence="1" id="KW-0812">Transmembrane</keyword>
<evidence type="ECO:0000313" key="2">
    <source>
        <dbReference type="EMBL" id="ASO04897.1"/>
    </source>
</evidence>
<reference evidence="2 4" key="1">
    <citation type="submission" date="2017-07" db="EMBL/GenBank/DDBJ databases">
        <title>Genome Sequence of Arenibacter algicola Strain SMS7 Isolated from a culture of the Diatom Skeletonema marinoi.</title>
        <authorList>
            <person name="Topel M."/>
            <person name="Pinder M.I.M."/>
            <person name="Johansson O.N."/>
            <person name="Kourtchenko O."/>
            <person name="Godhe A."/>
            <person name="Clarke A.K."/>
        </authorList>
    </citation>
    <scope>NUCLEOTIDE SEQUENCE [LARGE SCALE GENOMIC DNA]</scope>
    <source>
        <strain evidence="2 4">SMS7</strain>
    </source>
</reference>
<evidence type="ECO:0000313" key="3">
    <source>
        <dbReference type="EMBL" id="TQO38889.1"/>
    </source>
</evidence>
<protein>
    <submittedName>
        <fullName evidence="2">Uncharacterized protein</fullName>
    </submittedName>
</protein>
<dbReference type="RefSeq" id="WP_316933036.1">
    <property type="nucleotide sequence ID" value="NZ_CP022515.1"/>
</dbReference>
<dbReference type="Proteomes" id="UP000204551">
    <property type="component" value="Chromosome"/>
</dbReference>
<sequence length="56" mass="6653">MKNVLLVREIYLEAFRNLGHAFVKSFFKVMSWFCFASFLIVLYAFVFRITTGFAFD</sequence>
<accession>A0A221UU88</accession>
<name>A0A221UU88_9FLAO</name>
<dbReference type="Pfam" id="PF20532">
    <property type="entry name" value="DUF6747"/>
    <property type="match status" value="1"/>
</dbReference>
<organism evidence="2 4">
    <name type="scientific">Arenibacter algicola</name>
    <dbReference type="NCBI Taxonomy" id="616991"/>
    <lineage>
        <taxon>Bacteria</taxon>
        <taxon>Pseudomonadati</taxon>
        <taxon>Bacteroidota</taxon>
        <taxon>Flavobacteriia</taxon>
        <taxon>Flavobacteriales</taxon>
        <taxon>Flavobacteriaceae</taxon>
        <taxon>Arenibacter</taxon>
    </lineage>
</organism>
<reference evidence="3 5" key="2">
    <citation type="submission" date="2019-06" db="EMBL/GenBank/DDBJ databases">
        <title>A large-scale integrated study on North Sea by COGITO (Coastal Microbe Genomic &amp; Taxonomic Observatory).</title>
        <authorList>
            <person name="Teeling H."/>
        </authorList>
    </citation>
    <scope>NUCLEOTIDE SEQUENCE [LARGE SCALE GENOMIC DNA]</scope>
    <source>
        <strain evidence="3 5">MAR_2009_79</strain>
    </source>
</reference>
<dbReference type="InterPro" id="IPR046635">
    <property type="entry name" value="DUF6747"/>
</dbReference>
<dbReference type="EMBL" id="VHIF01000001">
    <property type="protein sequence ID" value="TQO38889.1"/>
    <property type="molecule type" value="Genomic_DNA"/>
</dbReference>
<dbReference type="EMBL" id="CP022515">
    <property type="protein sequence ID" value="ASO04897.1"/>
    <property type="molecule type" value="Genomic_DNA"/>
</dbReference>
<evidence type="ECO:0000313" key="4">
    <source>
        <dbReference type="Proteomes" id="UP000204551"/>
    </source>
</evidence>
<dbReference type="KEGG" id="aalg:AREALGSMS7_01427"/>